<reference evidence="4 5" key="1">
    <citation type="journal article" date="2018" name="IMA Fungus">
        <title>IMA Genome-F 9: Draft genome sequence of Annulohypoxylon stygium, Aspergillus mulundensis, Berkeleyomyces basicola (syn. Thielaviopsis basicola), Ceratocystis smalleyi, two Cercospora beticola strains, Coleophoma cylindrospora, Fusarium fracticaudum, Phialophora cf. hyalina, and Morchella septimelata.</title>
        <authorList>
            <person name="Wingfield B.D."/>
            <person name="Bills G.F."/>
            <person name="Dong Y."/>
            <person name="Huang W."/>
            <person name="Nel W.J."/>
            <person name="Swalarsk-Parry B.S."/>
            <person name="Vaghefi N."/>
            <person name="Wilken P.M."/>
            <person name="An Z."/>
            <person name="de Beer Z.W."/>
            <person name="De Vos L."/>
            <person name="Chen L."/>
            <person name="Duong T.A."/>
            <person name="Gao Y."/>
            <person name="Hammerbacher A."/>
            <person name="Kikkert J.R."/>
            <person name="Li Y."/>
            <person name="Li H."/>
            <person name="Li K."/>
            <person name="Li Q."/>
            <person name="Liu X."/>
            <person name="Ma X."/>
            <person name="Naidoo K."/>
            <person name="Pethybridge S.J."/>
            <person name="Sun J."/>
            <person name="Steenkamp E.T."/>
            <person name="van der Nest M.A."/>
            <person name="van Wyk S."/>
            <person name="Wingfield M.J."/>
            <person name="Xiong C."/>
            <person name="Yue Q."/>
            <person name="Zhang X."/>
        </authorList>
    </citation>
    <scope>NUCLEOTIDE SEQUENCE [LARGE SCALE GENOMIC DNA]</scope>
    <source>
        <strain evidence="4 5">BP 5553</strain>
    </source>
</reference>
<comment type="caution">
    <text evidence="4">The sequence shown here is derived from an EMBL/GenBank/DDBJ whole genome shotgun (WGS) entry which is preliminary data.</text>
</comment>
<feature type="compositionally biased region" description="Acidic residues" evidence="2">
    <location>
        <begin position="468"/>
        <end position="489"/>
    </location>
</feature>
<gene>
    <name evidence="4" type="ORF">BP5553_01351</name>
</gene>
<evidence type="ECO:0000313" key="4">
    <source>
        <dbReference type="EMBL" id="RDL41372.1"/>
    </source>
</evidence>
<feature type="coiled-coil region" evidence="1">
    <location>
        <begin position="89"/>
        <end position="146"/>
    </location>
</feature>
<keyword evidence="1" id="KW-0175">Coiled coil</keyword>
<evidence type="ECO:0000256" key="1">
    <source>
        <dbReference type="SAM" id="Coils"/>
    </source>
</evidence>
<feature type="compositionally biased region" description="Basic and acidic residues" evidence="2">
    <location>
        <begin position="432"/>
        <end position="457"/>
    </location>
</feature>
<dbReference type="Pfam" id="PF22766">
    <property type="entry name" value="ZW10_C2"/>
    <property type="match status" value="1"/>
</dbReference>
<dbReference type="GO" id="GO:0006888">
    <property type="term" value="P:endoplasmic reticulum to Golgi vesicle-mediated transport"/>
    <property type="evidence" value="ECO:0007669"/>
    <property type="project" value="TreeGrafter"/>
</dbReference>
<dbReference type="Proteomes" id="UP000254866">
    <property type="component" value="Unassembled WGS sequence"/>
</dbReference>
<dbReference type="STRING" id="2656787.A0A370U0S4"/>
<dbReference type="OrthoDB" id="534815at2759"/>
<sequence length="854" mass="96640">MASSDIQASLGQALVGFSRDAQFPDDELVSAAYADDSVLPGALTALSDVQSALETEIRQISREAAPDVEQWIAHAKTIQDDIEKSRRLANSIVRQAEANEQRLEALEEQENYVTFLMKEAAFNQRLDDTLRSIQQVKDQLDKALELAGERNFIQAMMVLEDSYAAISTIPADNMVRAWRILDSKWADLRGLIHEQVRDVWNLLIHVDMEKRVLTINKTLPDEVMNLEQAMIGLKTYKEIDAVAKKLWEDLDQAILKPRSELHNTISANQNHSDTTIKSLFFDLEKVIRFLIDNLPPELIKSLSDVMMPTLSTRIKELWLDTAVPSSLDDMVDYQKALLQVSEFANKLDDIQWPGTSVFHDWVANVSKIWLNKRRETALDWTRHQLSLGVGAPRSAERIEKRMVPRDEGQHIAATGTVATEDWDAAWDSEQEEAAREEDTGRPELSKNRSSVEEERRNSVIATHINLEEPQDDDDDAADAWGWGDDDTTEAEPVPDNNPISPKSENEPAVASRGLPDEKLTADVREMTLSEKYSTSSIPQPVLQTVIGLYDDCATLTKPENEQLPVAPAAPGLFNLPTLILAMYRAVSPYYYASDPNGNMYLYNDAMWLADRLRDFSSEWKQRKDLTERAYGLVKLDPEIKKLESFGKRAYTNELINQRTVLIDLLGDTQNFLQQDKREIILGISDIVQQTRDKARAWSQILTWSACASAVGSLVNTIATKLIADIFDLPTIGVDDAESIATVLTKVEELDDLFIKPTDPKSSDSSHSRDEASTKVSLAAQFVEKWLRMNYLNQILQSNLADIKFLWNESELSYYFTVDEVVDLINLSFENNNHVRQTIKEIRANPNPRDNEGDW</sequence>
<proteinExistence type="predicted"/>
<accession>A0A370U0S4</accession>
<dbReference type="GeneID" id="43594200"/>
<dbReference type="InterPro" id="IPR046362">
    <property type="entry name" value="Zw10/DSL1_C_sf"/>
</dbReference>
<keyword evidence="5" id="KW-1185">Reference proteome</keyword>
<organism evidence="4 5">
    <name type="scientific">Venustampulla echinocandica</name>
    <dbReference type="NCBI Taxonomy" id="2656787"/>
    <lineage>
        <taxon>Eukaryota</taxon>
        <taxon>Fungi</taxon>
        <taxon>Dikarya</taxon>
        <taxon>Ascomycota</taxon>
        <taxon>Pezizomycotina</taxon>
        <taxon>Leotiomycetes</taxon>
        <taxon>Helotiales</taxon>
        <taxon>Pleuroascaceae</taxon>
        <taxon>Venustampulla</taxon>
    </lineage>
</organism>
<feature type="region of interest" description="Disordered" evidence="2">
    <location>
        <begin position="427"/>
        <end position="518"/>
    </location>
</feature>
<feature type="domain" description="ZW10 C-terminal helical" evidence="3">
    <location>
        <begin position="684"/>
        <end position="839"/>
    </location>
</feature>
<dbReference type="AlphaFoldDB" id="A0A370U0S4"/>
<protein>
    <recommendedName>
        <fullName evidence="3">ZW10 C-terminal helical domain-containing protein</fullName>
    </recommendedName>
</protein>
<dbReference type="GO" id="GO:0007094">
    <property type="term" value="P:mitotic spindle assembly checkpoint signaling"/>
    <property type="evidence" value="ECO:0007669"/>
    <property type="project" value="TreeGrafter"/>
</dbReference>
<dbReference type="GO" id="GO:1990423">
    <property type="term" value="C:RZZ complex"/>
    <property type="evidence" value="ECO:0007669"/>
    <property type="project" value="TreeGrafter"/>
</dbReference>
<dbReference type="PANTHER" id="PTHR12205">
    <property type="entry name" value="CENTROMERE/KINETOCHORE PROTEIN ZW10"/>
    <property type="match status" value="1"/>
</dbReference>
<dbReference type="Gene3D" id="1.10.357.150">
    <property type="match status" value="1"/>
</dbReference>
<dbReference type="InterPro" id="IPR055148">
    <property type="entry name" value="ZW10_C_2"/>
</dbReference>
<evidence type="ECO:0000256" key="2">
    <source>
        <dbReference type="SAM" id="MobiDB-lite"/>
    </source>
</evidence>
<name>A0A370U0S4_9HELO</name>
<dbReference type="EMBL" id="NPIC01000001">
    <property type="protein sequence ID" value="RDL41372.1"/>
    <property type="molecule type" value="Genomic_DNA"/>
</dbReference>
<evidence type="ECO:0000259" key="3">
    <source>
        <dbReference type="Pfam" id="PF22766"/>
    </source>
</evidence>
<dbReference type="PANTHER" id="PTHR12205:SF0">
    <property type="entry name" value="CENTROMERE_KINETOCHORE PROTEIN ZW10 HOMOLOG"/>
    <property type="match status" value="1"/>
</dbReference>
<dbReference type="GO" id="GO:0005737">
    <property type="term" value="C:cytoplasm"/>
    <property type="evidence" value="ECO:0007669"/>
    <property type="project" value="GOC"/>
</dbReference>
<evidence type="ECO:0000313" key="5">
    <source>
        <dbReference type="Proteomes" id="UP000254866"/>
    </source>
</evidence>
<dbReference type="RefSeq" id="XP_031874028.1">
    <property type="nucleotide sequence ID" value="XM_032009974.1"/>
</dbReference>